<feature type="active site" description="Charge relay system" evidence="7">
    <location>
        <position position="78"/>
    </location>
</feature>
<dbReference type="PANTHER" id="PTHR11895:SF151">
    <property type="entry name" value="GLUTAMYL-TRNA(GLN) AMIDOTRANSFERASE SUBUNIT A"/>
    <property type="match status" value="1"/>
</dbReference>
<evidence type="ECO:0000256" key="3">
    <source>
        <dbReference type="ARBA" id="ARBA00022741"/>
    </source>
</evidence>
<comment type="catalytic activity">
    <reaction evidence="6 7">
        <text>L-glutamyl-tRNA(Gln) + L-glutamine + ATP + H2O = L-glutaminyl-tRNA(Gln) + L-glutamate + ADP + phosphate + H(+)</text>
        <dbReference type="Rhea" id="RHEA:17521"/>
        <dbReference type="Rhea" id="RHEA-COMP:9681"/>
        <dbReference type="Rhea" id="RHEA-COMP:9684"/>
        <dbReference type="ChEBI" id="CHEBI:15377"/>
        <dbReference type="ChEBI" id="CHEBI:15378"/>
        <dbReference type="ChEBI" id="CHEBI:29985"/>
        <dbReference type="ChEBI" id="CHEBI:30616"/>
        <dbReference type="ChEBI" id="CHEBI:43474"/>
        <dbReference type="ChEBI" id="CHEBI:58359"/>
        <dbReference type="ChEBI" id="CHEBI:78520"/>
        <dbReference type="ChEBI" id="CHEBI:78521"/>
        <dbReference type="ChEBI" id="CHEBI:456216"/>
        <dbReference type="EC" id="6.3.5.7"/>
    </reaction>
</comment>
<keyword evidence="5 7" id="KW-0648">Protein biosynthesis</keyword>
<feature type="domain" description="Amidase" evidence="8">
    <location>
        <begin position="24"/>
        <end position="450"/>
    </location>
</feature>
<comment type="subunit">
    <text evidence="7">Heterotrimer of A, B and C subunits.</text>
</comment>
<feature type="active site" description="Acyl-ester intermediate" evidence="7">
    <location>
        <position position="177"/>
    </location>
</feature>
<dbReference type="InterPro" id="IPR004412">
    <property type="entry name" value="GatA"/>
</dbReference>
<dbReference type="InterPro" id="IPR023631">
    <property type="entry name" value="Amidase_dom"/>
</dbReference>
<dbReference type="PROSITE" id="PS00571">
    <property type="entry name" value="AMIDASES"/>
    <property type="match status" value="1"/>
</dbReference>
<evidence type="ECO:0000256" key="7">
    <source>
        <dbReference type="HAMAP-Rule" id="MF_00120"/>
    </source>
</evidence>
<dbReference type="SUPFAM" id="SSF75304">
    <property type="entry name" value="Amidase signature (AS) enzymes"/>
    <property type="match status" value="1"/>
</dbReference>
<dbReference type="Proteomes" id="UP000177913">
    <property type="component" value="Unassembled WGS sequence"/>
</dbReference>
<protein>
    <recommendedName>
        <fullName evidence="7">Glutamyl-tRNA(Gln) amidotransferase subunit A</fullName>
        <shortName evidence="7">Glu-ADT subunit A</shortName>
        <ecNumber evidence="7">6.3.5.7</ecNumber>
    </recommendedName>
</protein>
<dbReference type="NCBIfam" id="TIGR00132">
    <property type="entry name" value="gatA"/>
    <property type="match status" value="1"/>
</dbReference>
<dbReference type="InterPro" id="IPR020556">
    <property type="entry name" value="Amidase_CS"/>
</dbReference>
<dbReference type="GO" id="GO:0050567">
    <property type="term" value="F:glutaminyl-tRNA synthase (glutamine-hydrolyzing) activity"/>
    <property type="evidence" value="ECO:0007669"/>
    <property type="project" value="UniProtKB-UniRule"/>
</dbReference>
<comment type="similarity">
    <text evidence="1 7">Belongs to the amidase family. GatA subfamily.</text>
</comment>
<dbReference type="GO" id="GO:0006412">
    <property type="term" value="P:translation"/>
    <property type="evidence" value="ECO:0007669"/>
    <property type="project" value="UniProtKB-UniRule"/>
</dbReference>
<accession>A0A1F7GXX1</accession>
<gene>
    <name evidence="7" type="primary">gatA</name>
    <name evidence="9" type="ORF">A3C25_06460</name>
</gene>
<dbReference type="AlphaFoldDB" id="A0A1F7GXX1"/>
<keyword evidence="4 7" id="KW-0067">ATP-binding</keyword>
<name>A0A1F7GXX1_9BACT</name>
<dbReference type="InterPro" id="IPR036928">
    <property type="entry name" value="AS_sf"/>
</dbReference>
<proteinExistence type="inferred from homology"/>
<keyword evidence="2 7" id="KW-0436">Ligase</keyword>
<keyword evidence="3 7" id="KW-0547">Nucleotide-binding</keyword>
<evidence type="ECO:0000259" key="8">
    <source>
        <dbReference type="Pfam" id="PF01425"/>
    </source>
</evidence>
<evidence type="ECO:0000313" key="9">
    <source>
        <dbReference type="EMBL" id="OGK23352.1"/>
    </source>
</evidence>
<dbReference type="EC" id="6.3.5.7" evidence="7"/>
<dbReference type="InterPro" id="IPR000120">
    <property type="entry name" value="Amidase"/>
</dbReference>
<feature type="active site" description="Charge relay system" evidence="7">
    <location>
        <position position="153"/>
    </location>
</feature>
<evidence type="ECO:0000256" key="1">
    <source>
        <dbReference type="ARBA" id="ARBA00008069"/>
    </source>
</evidence>
<evidence type="ECO:0000256" key="6">
    <source>
        <dbReference type="ARBA" id="ARBA00047407"/>
    </source>
</evidence>
<dbReference type="PANTHER" id="PTHR11895">
    <property type="entry name" value="TRANSAMIDASE"/>
    <property type="match status" value="1"/>
</dbReference>
<dbReference type="GO" id="GO:0030956">
    <property type="term" value="C:glutamyl-tRNA(Gln) amidotransferase complex"/>
    <property type="evidence" value="ECO:0007669"/>
    <property type="project" value="InterPro"/>
</dbReference>
<dbReference type="Pfam" id="PF01425">
    <property type="entry name" value="Amidase"/>
    <property type="match status" value="1"/>
</dbReference>
<dbReference type="EMBL" id="MFZO01000048">
    <property type="protein sequence ID" value="OGK23352.1"/>
    <property type="molecule type" value="Genomic_DNA"/>
</dbReference>
<organism evidence="9 10">
    <name type="scientific">Candidatus Roizmanbacteria bacterium RIFCSPHIGHO2_02_FULL_38_11</name>
    <dbReference type="NCBI Taxonomy" id="1802039"/>
    <lineage>
        <taxon>Bacteria</taxon>
        <taxon>Candidatus Roizmaniibacteriota</taxon>
    </lineage>
</organism>
<dbReference type="Gene3D" id="3.90.1300.10">
    <property type="entry name" value="Amidase signature (AS) domain"/>
    <property type="match status" value="1"/>
</dbReference>
<dbReference type="HAMAP" id="MF_00120">
    <property type="entry name" value="GatA"/>
    <property type="match status" value="1"/>
</dbReference>
<reference evidence="9 10" key="1">
    <citation type="journal article" date="2016" name="Nat. Commun.">
        <title>Thousands of microbial genomes shed light on interconnected biogeochemical processes in an aquifer system.</title>
        <authorList>
            <person name="Anantharaman K."/>
            <person name="Brown C.T."/>
            <person name="Hug L.A."/>
            <person name="Sharon I."/>
            <person name="Castelle C.J."/>
            <person name="Probst A.J."/>
            <person name="Thomas B.C."/>
            <person name="Singh A."/>
            <person name="Wilkins M.J."/>
            <person name="Karaoz U."/>
            <person name="Brodie E.L."/>
            <person name="Williams K.H."/>
            <person name="Hubbard S.S."/>
            <person name="Banfield J.F."/>
        </authorList>
    </citation>
    <scope>NUCLEOTIDE SEQUENCE [LARGE SCALE GENOMIC DNA]</scope>
</reference>
<evidence type="ECO:0000313" key="10">
    <source>
        <dbReference type="Proteomes" id="UP000177913"/>
    </source>
</evidence>
<comment type="caution">
    <text evidence="9">The sequence shown here is derived from an EMBL/GenBank/DDBJ whole genome shotgun (WGS) entry which is preliminary data.</text>
</comment>
<comment type="function">
    <text evidence="7">Allows the formation of correctly charged Gln-tRNA(Gln) through the transamidation of misacylated Glu-tRNA(Gln) in organisms which lack glutaminyl-tRNA synthetase. The reaction takes place in the presence of glutamine and ATP through an activated gamma-phospho-Glu-tRNA(Gln).</text>
</comment>
<evidence type="ECO:0000256" key="4">
    <source>
        <dbReference type="ARBA" id="ARBA00022840"/>
    </source>
</evidence>
<evidence type="ECO:0000256" key="2">
    <source>
        <dbReference type="ARBA" id="ARBA00022598"/>
    </source>
</evidence>
<evidence type="ECO:0000256" key="5">
    <source>
        <dbReference type="ARBA" id="ARBA00022917"/>
    </source>
</evidence>
<sequence length="472" mass="51709">MELTSLTLKEALEGLENKKFSSVELVKSHISRIKKFNKKINAFVTICEEEALKQAREADKLIAKKAKNALLGIPIALKDNWVTKGVKSTAASKVLDNYVPQYDATAIVRLKAAGAIIIGKTNLDAWGHGSSGEHSDYGNTLNPWDYSRVTGGSSSGSGAAVSAGMALVGTGTDTGGSIRQPAAFCNVVGLKPTYGRVSRYGIIAMASSTDSIGHLTKTVWDSARVLSVTAGFDPMDATTGKNEVPDYEEILRGKISGLKIGIPKEYFGKGTDEIVADACHKALKVLEDLGCKLVNISLPHTKYAYPVYAVIQTSEVSSNLLRYDGVRYGNERKMFGDEAKRRIMMGTHSLSSGYADKYYHQSLKGRTLIIRDFMEAYKKVDVIACPVWPFLPFKFDERAIDPLKMYLSDVFTAPANVSGNPSLSVPAGFSRDKLPIGIQFMGPNYSEDLLYKVAYAYEQETKWYLEKPKLKE</sequence>
<dbReference type="GO" id="GO:0005524">
    <property type="term" value="F:ATP binding"/>
    <property type="evidence" value="ECO:0007669"/>
    <property type="project" value="UniProtKB-KW"/>
</dbReference>